<evidence type="ECO:0000256" key="1">
    <source>
        <dbReference type="ARBA" id="ARBA00022593"/>
    </source>
</evidence>
<comment type="subcellular location">
    <subcellularLocation>
        <location evidence="4">Peroxisome membrane</location>
    </subcellularLocation>
</comment>
<dbReference type="Pfam" id="PF05648">
    <property type="entry name" value="PEX11"/>
    <property type="match status" value="1"/>
</dbReference>
<dbReference type="Proteomes" id="UP000230605">
    <property type="component" value="Chromosome 5"/>
</dbReference>
<keyword evidence="3" id="KW-0576">Peroxisome</keyword>
<keyword evidence="6" id="KW-0812">Transmembrane</keyword>
<dbReference type="GO" id="GO:0016559">
    <property type="term" value="P:peroxisome fission"/>
    <property type="evidence" value="ECO:0007669"/>
    <property type="project" value="InterPro"/>
</dbReference>
<reference evidence="7 8" key="1">
    <citation type="submission" date="2015-10" db="EMBL/GenBank/DDBJ databases">
        <title>The cercosporin biosynthetic gene cluster was horizontally transferred to several fungal lineages and shown to be expanded in Cercospora beticola based on microsynteny with recipient genomes.</title>
        <authorList>
            <person name="De Jonge R."/>
            <person name="Ebert M.K."/>
            <person name="Suttle J.C."/>
            <person name="Jurick Ii W.M."/>
            <person name="Secor G.A."/>
            <person name="Thomma B.P."/>
            <person name="Van De Peer Y."/>
            <person name="Bolton M.D."/>
        </authorList>
    </citation>
    <scope>NUCLEOTIDE SEQUENCE [LARGE SCALE GENOMIC DNA]</scope>
    <source>
        <strain evidence="7 8">09-40</strain>
    </source>
</reference>
<evidence type="ECO:0000256" key="6">
    <source>
        <dbReference type="SAM" id="Phobius"/>
    </source>
</evidence>
<evidence type="ECO:0000256" key="5">
    <source>
        <dbReference type="SAM" id="MobiDB-lite"/>
    </source>
</evidence>
<feature type="region of interest" description="Disordered" evidence="5">
    <location>
        <begin position="212"/>
        <end position="246"/>
    </location>
</feature>
<evidence type="ECO:0000256" key="3">
    <source>
        <dbReference type="ARBA" id="ARBA00023140"/>
    </source>
</evidence>
<feature type="transmembrane region" description="Helical" evidence="6">
    <location>
        <begin position="148"/>
        <end position="168"/>
    </location>
</feature>
<dbReference type="PANTHER" id="PTHR12652">
    <property type="entry name" value="PEROXISOMAL BIOGENESIS FACTOR 11"/>
    <property type="match status" value="1"/>
</dbReference>
<accession>A0A2G5H9N8</accession>
<organism evidence="7 8">
    <name type="scientific">Cercospora beticola</name>
    <name type="common">Sugarbeet leaf spot fungus</name>
    <dbReference type="NCBI Taxonomy" id="122368"/>
    <lineage>
        <taxon>Eukaryota</taxon>
        <taxon>Fungi</taxon>
        <taxon>Dikarya</taxon>
        <taxon>Ascomycota</taxon>
        <taxon>Pezizomycotina</taxon>
        <taxon>Dothideomycetes</taxon>
        <taxon>Dothideomycetidae</taxon>
        <taxon>Mycosphaerellales</taxon>
        <taxon>Mycosphaerellaceae</taxon>
        <taxon>Cercospora</taxon>
    </lineage>
</organism>
<evidence type="ECO:0000313" key="8">
    <source>
        <dbReference type="Proteomes" id="UP000230605"/>
    </source>
</evidence>
<feature type="compositionally biased region" description="Basic and acidic residues" evidence="5">
    <location>
        <begin position="216"/>
        <end position="227"/>
    </location>
</feature>
<feature type="compositionally biased region" description="Low complexity" evidence="5">
    <location>
        <begin position="228"/>
        <end position="245"/>
    </location>
</feature>
<dbReference type="AlphaFoldDB" id="A0A2G5H9N8"/>
<evidence type="ECO:0000256" key="2">
    <source>
        <dbReference type="ARBA" id="ARBA00023136"/>
    </source>
</evidence>
<keyword evidence="6" id="KW-1133">Transmembrane helix</keyword>
<evidence type="ECO:0000256" key="4">
    <source>
        <dbReference type="ARBA" id="ARBA00046271"/>
    </source>
</evidence>
<sequence>MKPRAEHSVCCPHEGIHLAGRPIVAISLQLFSQSRCGQEAADHACLLGGCRACFPFSCCTEGMLQSIVRFSEDAAALEKTLRCLQGFVTIAVGLAQSQEDIDFWLKLRGQFALGRRYFRLLKWHPCWKNASSAAGNPDFGSLRRTLEVIKFGFLGMYFFLEMFTITNALGATSYEWGPKVQMEANKCWFYSISVSIFLCLYTWLMPKPLPEQSNGKAEHGPRGEKADTATSDTPTAASTAKTAKSWAPNPKIRTQLLIDFSDLVVPGAAVGWIPVGLITVGIASTVSTLTTGRQIWNRVQQSAIQP</sequence>
<feature type="transmembrane region" description="Helical" evidence="6">
    <location>
        <begin position="188"/>
        <end position="206"/>
    </location>
</feature>
<keyword evidence="1" id="KW-0962">Peroxisome biogenesis</keyword>
<gene>
    <name evidence="7" type="ORF">CB0940_07233</name>
</gene>
<dbReference type="OrthoDB" id="3636394at2759"/>
<dbReference type="PANTHER" id="PTHR12652:SF23">
    <property type="entry name" value="MICROBODY (PEROXISOME) PROLIFERATION PROTEIN PEROXIN 11B (EUROFUNG)"/>
    <property type="match status" value="1"/>
</dbReference>
<proteinExistence type="predicted"/>
<protein>
    <submittedName>
        <fullName evidence="7">Uncharacterized protein</fullName>
    </submittedName>
</protein>
<dbReference type="EMBL" id="LKMD01000108">
    <property type="protein sequence ID" value="PIA89247.1"/>
    <property type="molecule type" value="Genomic_DNA"/>
</dbReference>
<dbReference type="InterPro" id="IPR008733">
    <property type="entry name" value="PEX11"/>
</dbReference>
<evidence type="ECO:0000313" key="7">
    <source>
        <dbReference type="EMBL" id="PIA89247.1"/>
    </source>
</evidence>
<comment type="caution">
    <text evidence="7">The sequence shown here is derived from an EMBL/GenBank/DDBJ whole genome shotgun (WGS) entry which is preliminary data.</text>
</comment>
<dbReference type="GO" id="GO:0005778">
    <property type="term" value="C:peroxisomal membrane"/>
    <property type="evidence" value="ECO:0007669"/>
    <property type="project" value="UniProtKB-SubCell"/>
</dbReference>
<keyword evidence="2 6" id="KW-0472">Membrane</keyword>
<name>A0A2G5H9N8_CERBT</name>